<proteinExistence type="predicted"/>
<comment type="caution">
    <text evidence="1">The sequence shown here is derived from an EMBL/GenBank/DDBJ whole genome shotgun (WGS) entry which is preliminary data.</text>
</comment>
<name>A0A7K1SB20_9BACT</name>
<evidence type="ECO:0000313" key="1">
    <source>
        <dbReference type="EMBL" id="MVM30955.1"/>
    </source>
</evidence>
<evidence type="ECO:0008006" key="3">
    <source>
        <dbReference type="Google" id="ProtNLM"/>
    </source>
</evidence>
<organism evidence="1 2">
    <name type="scientific">Spirosoma arboris</name>
    <dbReference type="NCBI Taxonomy" id="2682092"/>
    <lineage>
        <taxon>Bacteria</taxon>
        <taxon>Pseudomonadati</taxon>
        <taxon>Bacteroidota</taxon>
        <taxon>Cytophagia</taxon>
        <taxon>Cytophagales</taxon>
        <taxon>Cytophagaceae</taxon>
        <taxon>Spirosoma</taxon>
    </lineage>
</organism>
<keyword evidence="2" id="KW-1185">Reference proteome</keyword>
<sequence>MSKYIVTILVVYGVLVLDKPVLGQQRTQILGLTAGFSPLQIKDQFRSDYTYRGVGLGLQAYYGQNRSTKQWLLEAAYSRATPQSIVSRKASTQLVDLTFNYLWRLSSISRPGNRLQYFGGLGVHLFSTTTNYSPDIDVSTIVTTGIAALGLSAKASYQLSARQHIQGQGFVSVLSGVYRPNYAYFGRDQLAISWFGQNPILGIQVSYQYQLSKKIAAVSSYQLTYFQYDKPRPVNGLYQSVRLGLQRTF</sequence>
<dbReference type="EMBL" id="WPIN01000004">
    <property type="protein sequence ID" value="MVM30955.1"/>
    <property type="molecule type" value="Genomic_DNA"/>
</dbReference>
<accession>A0A7K1SB20</accession>
<reference evidence="1 2" key="1">
    <citation type="submission" date="2019-12" db="EMBL/GenBank/DDBJ databases">
        <title>Spirosoma sp. HMF4905 genome sequencing and assembly.</title>
        <authorList>
            <person name="Kang H."/>
            <person name="Cha I."/>
            <person name="Kim H."/>
            <person name="Joh K."/>
        </authorList>
    </citation>
    <scope>NUCLEOTIDE SEQUENCE [LARGE SCALE GENOMIC DNA]</scope>
    <source>
        <strain evidence="1 2">HMF4905</strain>
    </source>
</reference>
<protein>
    <recommendedName>
        <fullName evidence="3">Outer membrane protein beta-barrel domain-containing protein</fullName>
    </recommendedName>
</protein>
<dbReference type="AlphaFoldDB" id="A0A7K1SB20"/>
<evidence type="ECO:0000313" key="2">
    <source>
        <dbReference type="Proteomes" id="UP000436006"/>
    </source>
</evidence>
<dbReference type="RefSeq" id="WP_157585371.1">
    <property type="nucleotide sequence ID" value="NZ_WPIN01000004.1"/>
</dbReference>
<gene>
    <name evidence="1" type="ORF">GO755_13010</name>
</gene>
<dbReference type="Proteomes" id="UP000436006">
    <property type="component" value="Unassembled WGS sequence"/>
</dbReference>